<dbReference type="OrthoDB" id="3693644at2"/>
<feature type="compositionally biased region" description="Basic and acidic residues" evidence="1">
    <location>
        <begin position="444"/>
        <end position="455"/>
    </location>
</feature>
<feature type="transmembrane region" description="Helical" evidence="2">
    <location>
        <begin position="129"/>
        <end position="149"/>
    </location>
</feature>
<evidence type="ECO:0000313" key="4">
    <source>
        <dbReference type="EMBL" id="RNL37458.1"/>
    </source>
</evidence>
<feature type="domain" description="CAAX prenyl protease 2/Lysostaphin resistance protein A-like" evidence="3">
    <location>
        <begin position="277"/>
        <end position="383"/>
    </location>
</feature>
<dbReference type="Proteomes" id="UP000269591">
    <property type="component" value="Unassembled WGS sequence"/>
</dbReference>
<keyword evidence="2" id="KW-0472">Membrane</keyword>
<organism evidence="4 5">
    <name type="scientific">Slackia equolifaciens</name>
    <dbReference type="NCBI Taxonomy" id="498718"/>
    <lineage>
        <taxon>Bacteria</taxon>
        <taxon>Bacillati</taxon>
        <taxon>Actinomycetota</taxon>
        <taxon>Coriobacteriia</taxon>
        <taxon>Eggerthellales</taxon>
        <taxon>Eggerthellaceae</taxon>
        <taxon>Slackia</taxon>
    </lineage>
</organism>
<keyword evidence="2" id="KW-0812">Transmembrane</keyword>
<feature type="transmembrane region" description="Helical" evidence="2">
    <location>
        <begin position="344"/>
        <end position="364"/>
    </location>
</feature>
<sequence>MAERNAGAGLSASGIDGLKTVSGISRGEAAVGVEGNGVSGGFDGGVAVCSIDGGAAVGGIDGGIDSGWAVGCADNVRAAGGTGGGMAAGKVDGGMTAGEADGGRGSNGADSLARKKCTPGKQWTPGKRAAVFVGVTFALTWAVEFGVIWPLATGSSGPVSGYGLGSMSVVVYALISLMMFMPMVGMLVTRLVTREGMRDAWFKPVRFRRTWKWWIAAWLGTVALVAIGAVAYFLLFPGDFDPSMGAMVATTMETVQAQGLSISEDQIRIALYSQLVTMLFIPFVNIIPAFGEEWGWRGYLMPKLLGRFRVVPAFLIMGVIWGLWHMPLTMLGHNYGTGYAGYPFLGIAAMTWMCCSMGVFLAFLTLKTGTCIPAALAHGFFNGCAAAGTLFSATGGNALVGPGATGVLGVAGFTVVSVVVLVSLRRRERAGLPLSVRDELDGADEAHGKVAHESRSPQPPDSPIGA</sequence>
<feature type="transmembrane region" description="Helical" evidence="2">
    <location>
        <begin position="371"/>
        <end position="391"/>
    </location>
</feature>
<feature type="region of interest" description="Disordered" evidence="1">
    <location>
        <begin position="444"/>
        <end position="466"/>
    </location>
</feature>
<evidence type="ECO:0000256" key="2">
    <source>
        <dbReference type="SAM" id="Phobius"/>
    </source>
</evidence>
<keyword evidence="5" id="KW-1185">Reference proteome</keyword>
<dbReference type="PANTHER" id="PTHR35797">
    <property type="entry name" value="PROTEASE-RELATED"/>
    <property type="match status" value="1"/>
</dbReference>
<gene>
    <name evidence="4" type="ORF">DMP06_10795</name>
</gene>
<evidence type="ECO:0000313" key="5">
    <source>
        <dbReference type="Proteomes" id="UP000269591"/>
    </source>
</evidence>
<feature type="transmembrane region" description="Helical" evidence="2">
    <location>
        <begin position="213"/>
        <end position="235"/>
    </location>
</feature>
<dbReference type="GO" id="GO:0080120">
    <property type="term" value="P:CAAX-box protein maturation"/>
    <property type="evidence" value="ECO:0007669"/>
    <property type="project" value="UniProtKB-ARBA"/>
</dbReference>
<protein>
    <recommendedName>
        <fullName evidence="3">CAAX prenyl protease 2/Lysostaphin resistance protein A-like domain-containing protein</fullName>
    </recommendedName>
</protein>
<dbReference type="InterPro" id="IPR042150">
    <property type="entry name" value="MmRce1-like"/>
</dbReference>
<feature type="compositionally biased region" description="Pro residues" evidence="1">
    <location>
        <begin position="457"/>
        <end position="466"/>
    </location>
</feature>
<dbReference type="EMBL" id="QIBX01000027">
    <property type="protein sequence ID" value="RNL37458.1"/>
    <property type="molecule type" value="Genomic_DNA"/>
</dbReference>
<accession>A0A3N0AS54</accession>
<evidence type="ECO:0000256" key="1">
    <source>
        <dbReference type="SAM" id="MobiDB-lite"/>
    </source>
</evidence>
<keyword evidence="2" id="KW-1133">Transmembrane helix</keyword>
<dbReference type="Pfam" id="PF02517">
    <property type="entry name" value="Rce1-like"/>
    <property type="match status" value="1"/>
</dbReference>
<reference evidence="5" key="1">
    <citation type="submission" date="2018-05" db="EMBL/GenBank/DDBJ databases">
        <title>Genome Sequencing of selected type strains of the family Eggerthellaceae.</title>
        <authorList>
            <person name="Danylec N."/>
            <person name="Stoll D.A."/>
            <person name="Doetsch A."/>
            <person name="Huch M."/>
        </authorList>
    </citation>
    <scope>NUCLEOTIDE SEQUENCE [LARGE SCALE GENOMIC DNA]</scope>
    <source>
        <strain evidence="5">DSM 24851</strain>
    </source>
</reference>
<proteinExistence type="predicted"/>
<feature type="transmembrane region" description="Helical" evidence="2">
    <location>
        <begin position="169"/>
        <end position="192"/>
    </location>
</feature>
<dbReference type="PANTHER" id="PTHR35797:SF1">
    <property type="entry name" value="PROTEASE"/>
    <property type="match status" value="1"/>
</dbReference>
<dbReference type="GO" id="GO:0004175">
    <property type="term" value="F:endopeptidase activity"/>
    <property type="evidence" value="ECO:0007669"/>
    <property type="project" value="UniProtKB-ARBA"/>
</dbReference>
<feature type="transmembrane region" description="Helical" evidence="2">
    <location>
        <begin position="269"/>
        <end position="287"/>
    </location>
</feature>
<comment type="caution">
    <text evidence="4">The sequence shown here is derived from an EMBL/GenBank/DDBJ whole genome shotgun (WGS) entry which is preliminary data.</text>
</comment>
<dbReference type="InterPro" id="IPR003675">
    <property type="entry name" value="Rce1/LyrA-like_dom"/>
</dbReference>
<evidence type="ECO:0000259" key="3">
    <source>
        <dbReference type="Pfam" id="PF02517"/>
    </source>
</evidence>
<dbReference type="RefSeq" id="WP_123209736.1">
    <property type="nucleotide sequence ID" value="NZ_JBHTHO010000038.1"/>
</dbReference>
<feature type="transmembrane region" description="Helical" evidence="2">
    <location>
        <begin position="308"/>
        <end position="324"/>
    </location>
</feature>
<name>A0A3N0AS54_9ACTN</name>
<feature type="transmembrane region" description="Helical" evidence="2">
    <location>
        <begin position="403"/>
        <end position="424"/>
    </location>
</feature>
<dbReference type="AlphaFoldDB" id="A0A3N0AS54"/>